<gene>
    <name evidence="2" type="ORF">BV898_14296</name>
</gene>
<feature type="compositionally biased region" description="Basic residues" evidence="1">
    <location>
        <begin position="213"/>
        <end position="224"/>
    </location>
</feature>
<proteinExistence type="predicted"/>
<dbReference type="Proteomes" id="UP000192578">
    <property type="component" value="Unassembled WGS sequence"/>
</dbReference>
<accession>A0A1W0W892</accession>
<reference evidence="3" key="1">
    <citation type="submission" date="2017-01" db="EMBL/GenBank/DDBJ databases">
        <title>Comparative genomics of anhydrobiosis in the tardigrade Hypsibius dujardini.</title>
        <authorList>
            <person name="Yoshida Y."/>
            <person name="Koutsovoulos G."/>
            <person name="Laetsch D."/>
            <person name="Stevens L."/>
            <person name="Kumar S."/>
            <person name="Horikawa D."/>
            <person name="Ishino K."/>
            <person name="Komine S."/>
            <person name="Tomita M."/>
            <person name="Blaxter M."/>
            <person name="Arakawa K."/>
        </authorList>
    </citation>
    <scope>NUCLEOTIDE SEQUENCE [LARGE SCALE GENOMIC DNA]</scope>
    <source>
        <strain evidence="3">Z151</strain>
    </source>
</reference>
<feature type="region of interest" description="Disordered" evidence="1">
    <location>
        <begin position="143"/>
        <end position="227"/>
    </location>
</feature>
<organism evidence="2 3">
    <name type="scientific">Hypsibius exemplaris</name>
    <name type="common">Freshwater tardigrade</name>
    <dbReference type="NCBI Taxonomy" id="2072580"/>
    <lineage>
        <taxon>Eukaryota</taxon>
        <taxon>Metazoa</taxon>
        <taxon>Ecdysozoa</taxon>
        <taxon>Tardigrada</taxon>
        <taxon>Eutardigrada</taxon>
        <taxon>Parachela</taxon>
        <taxon>Hypsibioidea</taxon>
        <taxon>Hypsibiidae</taxon>
        <taxon>Hypsibius</taxon>
    </lineage>
</organism>
<dbReference type="EMBL" id="MTYJ01000172">
    <property type="protein sequence ID" value="OQV11419.1"/>
    <property type="molecule type" value="Genomic_DNA"/>
</dbReference>
<protein>
    <submittedName>
        <fullName evidence="2">Uncharacterized protein</fullName>
    </submittedName>
</protein>
<evidence type="ECO:0000256" key="1">
    <source>
        <dbReference type="SAM" id="MobiDB-lite"/>
    </source>
</evidence>
<feature type="compositionally biased region" description="Low complexity" evidence="1">
    <location>
        <begin position="185"/>
        <end position="199"/>
    </location>
</feature>
<feature type="compositionally biased region" description="Polar residues" evidence="1">
    <location>
        <begin position="162"/>
        <end position="184"/>
    </location>
</feature>
<feature type="region of interest" description="Disordered" evidence="1">
    <location>
        <begin position="397"/>
        <end position="416"/>
    </location>
</feature>
<name>A0A1W0W892_HYPEX</name>
<sequence>MMEVAEAPPFPSAPCAFCCYTQRHLRHARTALLTVRALREDEKKFRTLQEKTNADLQAKTNADLQAKTNADLQAENVSLTAKNKTLRSDKFGLLEQLEYLRARVLKAAVGTQTDESGADFDFSHGRPPHFADYSSSKYSPPFLESACSSDSNGNKLRRSPDCGSNASDSGISLPSNPPSSVRNQSSDQSTDLSSDHSPSSSPPPAQPAPNAKPRAKPAAKRTRKPPVAENCAVDAAGVKKCRGKKKVLVVEPLDPFLADVFGEIPPADSAAADSEPPIPVTPSVVKVIQTQKENASFGASPGNLPACSPKRKQAPQLPRPPKRKAPPSEIPSLESLFGDTAIGVVPATVILTNMTIQPEASSSLEPPMPELPVENGKCDVASRFSVAKSRILPPKSAREGVAKCPRRQATSPETSPEIMNDLALESPLPLPYSAAVAVYYDTLQLTAALCEQATYTAKHEQATTDLFDNAEDEDGMDIASIMAQVRVAHDLLSPPSSPMAVEEDCEDSISDIMNFMRMGSWTTLSPPCSPMLTAPEMDFDDIVGGDVVLLHIPDDDGVDVH</sequence>
<evidence type="ECO:0000313" key="3">
    <source>
        <dbReference type="Proteomes" id="UP000192578"/>
    </source>
</evidence>
<keyword evidence="3" id="KW-1185">Reference proteome</keyword>
<evidence type="ECO:0000313" key="2">
    <source>
        <dbReference type="EMBL" id="OQV11419.1"/>
    </source>
</evidence>
<dbReference type="AlphaFoldDB" id="A0A1W0W892"/>
<comment type="caution">
    <text evidence="2">The sequence shown here is derived from an EMBL/GenBank/DDBJ whole genome shotgun (WGS) entry which is preliminary data.</text>
</comment>
<feature type="region of interest" description="Disordered" evidence="1">
    <location>
        <begin position="295"/>
        <end position="333"/>
    </location>
</feature>